<name>A0A8J2PIY0_9HEXA</name>
<feature type="compositionally biased region" description="Polar residues" evidence="1">
    <location>
        <begin position="63"/>
        <end position="84"/>
    </location>
</feature>
<feature type="compositionally biased region" description="Basic and acidic residues" evidence="1">
    <location>
        <begin position="31"/>
        <end position="40"/>
    </location>
</feature>
<reference evidence="2" key="1">
    <citation type="submission" date="2021-06" db="EMBL/GenBank/DDBJ databases">
        <authorList>
            <person name="Hodson N. C."/>
            <person name="Mongue J. A."/>
            <person name="Jaron S. K."/>
        </authorList>
    </citation>
    <scope>NUCLEOTIDE SEQUENCE</scope>
</reference>
<sequence length="598" mass="65559">MEGDGEVLSGTPVDESETTVDLGSEVWDSETIPRRSERHNLGVPPERYGQPVSFDQRRRIPTEGSSMQPATLLTSLTRIPTNPVETRPAIRDSHRGGSRGSSVASHRTFASRSSSTIRMQQLDLEAQLAQANARSAQKDAEAKIARANAAAEKAEADAQKAEAVAEAQRADLDATRKYLEAERAKLEELNSSDEERLKFDEEEDMREAAASSKWDAPDRQPHSSQNFEGLLTTTNLRKPQITFPETPPTTGFTYGKDETLSGIVTPHLNLNWLGGHGLKMFGDDVATGQPLHGRSVGNEHAPGFPVTKELGQASLPTTVLPDYKAPDPTGRTGPTPTWTAPVTNAMFPAPRMTHLGFRSTALPSLKNIHGQRQFRPRTPWEFSGTAERSPHPTQTFPTATSRPTAPAVAAPPIQTQPVPPSAPTYTLPSDLVGIMGQISTAIQLLACRDTHSTNDNRVIMARQAIQRDLPTFSGDSEEWANFAAAYIRSTQACRFSNDENLSRLQKCLKGKAREVVQALLVTPENVPEILNTLEFNFGQPEDIVQALIGKAESAFQVKEDKPDNMLDFCNLVRNMVVTMTSLNRTEHLSNPVLLRKLL</sequence>
<organism evidence="2 3">
    <name type="scientific">Allacma fusca</name>
    <dbReference type="NCBI Taxonomy" id="39272"/>
    <lineage>
        <taxon>Eukaryota</taxon>
        <taxon>Metazoa</taxon>
        <taxon>Ecdysozoa</taxon>
        <taxon>Arthropoda</taxon>
        <taxon>Hexapoda</taxon>
        <taxon>Collembola</taxon>
        <taxon>Symphypleona</taxon>
        <taxon>Sminthuridae</taxon>
        <taxon>Allacma</taxon>
    </lineage>
</organism>
<gene>
    <name evidence="2" type="ORF">AFUS01_LOCUS33978</name>
</gene>
<feature type="non-terminal residue" evidence="2">
    <location>
        <position position="598"/>
    </location>
</feature>
<proteinExistence type="predicted"/>
<dbReference type="Proteomes" id="UP000708208">
    <property type="component" value="Unassembled WGS sequence"/>
</dbReference>
<feature type="region of interest" description="Disordered" evidence="1">
    <location>
        <begin position="189"/>
        <end position="226"/>
    </location>
</feature>
<protein>
    <submittedName>
        <fullName evidence="2">Uncharacterized protein</fullName>
    </submittedName>
</protein>
<evidence type="ECO:0000313" key="2">
    <source>
        <dbReference type="EMBL" id="CAG7823784.1"/>
    </source>
</evidence>
<keyword evidence="3" id="KW-1185">Reference proteome</keyword>
<dbReference type="OrthoDB" id="8056668at2759"/>
<feature type="compositionally biased region" description="Basic and acidic residues" evidence="1">
    <location>
        <begin position="189"/>
        <end position="199"/>
    </location>
</feature>
<accession>A0A8J2PIY0</accession>
<feature type="non-terminal residue" evidence="2">
    <location>
        <position position="1"/>
    </location>
</feature>
<dbReference type="Pfam" id="PF03564">
    <property type="entry name" value="DUF1759"/>
    <property type="match status" value="1"/>
</dbReference>
<dbReference type="EMBL" id="CAJVCH010530560">
    <property type="protein sequence ID" value="CAG7823784.1"/>
    <property type="molecule type" value="Genomic_DNA"/>
</dbReference>
<feature type="region of interest" description="Disordered" evidence="1">
    <location>
        <begin position="381"/>
        <end position="419"/>
    </location>
</feature>
<comment type="caution">
    <text evidence="2">The sequence shown here is derived from an EMBL/GenBank/DDBJ whole genome shotgun (WGS) entry which is preliminary data.</text>
</comment>
<evidence type="ECO:0000256" key="1">
    <source>
        <dbReference type="SAM" id="MobiDB-lite"/>
    </source>
</evidence>
<feature type="region of interest" description="Disordered" evidence="1">
    <location>
        <begin position="1"/>
        <end position="115"/>
    </location>
</feature>
<dbReference type="AlphaFoldDB" id="A0A8J2PIY0"/>
<dbReference type="InterPro" id="IPR005312">
    <property type="entry name" value="DUF1759"/>
</dbReference>
<evidence type="ECO:0000313" key="3">
    <source>
        <dbReference type="Proteomes" id="UP000708208"/>
    </source>
</evidence>
<dbReference type="PANTHER" id="PTHR47331">
    <property type="entry name" value="PHD-TYPE DOMAIN-CONTAINING PROTEIN"/>
    <property type="match status" value="1"/>
</dbReference>
<feature type="compositionally biased region" description="Polar residues" evidence="1">
    <location>
        <begin position="391"/>
        <end position="403"/>
    </location>
</feature>